<dbReference type="EMBL" id="CAEZXB010000001">
    <property type="protein sequence ID" value="CAB4665084.1"/>
    <property type="molecule type" value="Genomic_DNA"/>
</dbReference>
<keyword evidence="1" id="KW-1133">Transmembrane helix</keyword>
<feature type="transmembrane region" description="Helical" evidence="1">
    <location>
        <begin position="68"/>
        <end position="87"/>
    </location>
</feature>
<organism evidence="2">
    <name type="scientific">freshwater metagenome</name>
    <dbReference type="NCBI Taxonomy" id="449393"/>
    <lineage>
        <taxon>unclassified sequences</taxon>
        <taxon>metagenomes</taxon>
        <taxon>ecological metagenomes</taxon>
    </lineage>
</organism>
<proteinExistence type="predicted"/>
<dbReference type="InterPro" id="IPR003425">
    <property type="entry name" value="CCB3/YggT"/>
</dbReference>
<sequence length="97" mass="11158">MLFVLGFVDLVLQLFLYFLLARLILEYVRMFARSWRPKGLILVLITGIYVVTDKPLNLLRRRIPPLRMGGISLDLSFLVLFVIVSVLRSGVRILALL</sequence>
<evidence type="ECO:0000313" key="3">
    <source>
        <dbReference type="EMBL" id="CAB4694204.1"/>
    </source>
</evidence>
<feature type="transmembrane region" description="Helical" evidence="1">
    <location>
        <begin position="6"/>
        <end position="25"/>
    </location>
</feature>
<dbReference type="AlphaFoldDB" id="A0A6J6LX65"/>
<reference evidence="2" key="1">
    <citation type="submission" date="2020-05" db="EMBL/GenBank/DDBJ databases">
        <authorList>
            <person name="Chiriac C."/>
            <person name="Salcher M."/>
            <person name="Ghai R."/>
            <person name="Kavagutti S V."/>
        </authorList>
    </citation>
    <scope>NUCLEOTIDE SEQUENCE</scope>
</reference>
<evidence type="ECO:0000313" key="4">
    <source>
        <dbReference type="EMBL" id="CAB4840500.1"/>
    </source>
</evidence>
<evidence type="ECO:0000256" key="1">
    <source>
        <dbReference type="SAM" id="Phobius"/>
    </source>
</evidence>
<dbReference type="Pfam" id="PF02325">
    <property type="entry name" value="CCB3_YggT"/>
    <property type="match status" value="1"/>
</dbReference>
<dbReference type="EMBL" id="CAFBAA010000002">
    <property type="protein sequence ID" value="CAB4840500.1"/>
    <property type="molecule type" value="Genomic_DNA"/>
</dbReference>
<protein>
    <submittedName>
        <fullName evidence="2">Unannotated protein</fullName>
    </submittedName>
</protein>
<feature type="transmembrane region" description="Helical" evidence="1">
    <location>
        <begin position="37"/>
        <end position="56"/>
    </location>
</feature>
<keyword evidence="1" id="KW-0472">Membrane</keyword>
<accession>A0A6J6LX65</accession>
<dbReference type="EMBL" id="CAFBRC010000052">
    <property type="protein sequence ID" value="CAB5075980.1"/>
    <property type="molecule type" value="Genomic_DNA"/>
</dbReference>
<name>A0A6J6LX65_9ZZZZ</name>
<dbReference type="EMBL" id="CAEZXN010000014">
    <property type="protein sequence ID" value="CAB4694204.1"/>
    <property type="molecule type" value="Genomic_DNA"/>
</dbReference>
<keyword evidence="1" id="KW-0812">Transmembrane</keyword>
<evidence type="ECO:0000313" key="2">
    <source>
        <dbReference type="EMBL" id="CAB4665084.1"/>
    </source>
</evidence>
<dbReference type="GO" id="GO:0016020">
    <property type="term" value="C:membrane"/>
    <property type="evidence" value="ECO:0007669"/>
    <property type="project" value="InterPro"/>
</dbReference>
<gene>
    <name evidence="2" type="ORF">UFOPK2342_00086</name>
    <name evidence="3" type="ORF">UFOPK2423_00768</name>
    <name evidence="4" type="ORF">UFOPK3266_00144</name>
    <name evidence="5" type="ORF">UFOPK4367_00893</name>
</gene>
<evidence type="ECO:0000313" key="5">
    <source>
        <dbReference type="EMBL" id="CAB5075980.1"/>
    </source>
</evidence>